<accession>A0A172Q0K4</accession>
<dbReference type="InterPro" id="IPR012816">
    <property type="entry name" value="NADAR"/>
</dbReference>
<evidence type="ECO:0000259" key="1">
    <source>
        <dbReference type="Pfam" id="PF08719"/>
    </source>
</evidence>
<dbReference type="SMR" id="A0A172Q0K4"/>
<sequence>MNIPQCTIKDNYLLFLRGPFSNFAFAGFEYKGVTFLYTENAFMYAKALHFNDKATMKLLENTQLQPIQAKQLGRKVSNYNDASWEQVRYNYMLEINRQKYTIPKYRDYLLATKELTLVECNPNDKIWGVGLEEDDPRATDPSQWNGRNLLGEVLMQIRNEIRQGLL</sequence>
<dbReference type="InterPro" id="IPR037238">
    <property type="entry name" value="YbiA-like_sf"/>
</dbReference>
<dbReference type="SUPFAM" id="SSF143990">
    <property type="entry name" value="YbiA-like"/>
    <property type="match status" value="1"/>
</dbReference>
<dbReference type="Gene3D" id="1.10.357.40">
    <property type="entry name" value="YbiA-like"/>
    <property type="match status" value="1"/>
</dbReference>
<evidence type="ECO:0000313" key="3">
    <source>
        <dbReference type="Proteomes" id="UP000225947"/>
    </source>
</evidence>
<proteinExistence type="predicted"/>
<feature type="domain" description="NADAR" evidence="1">
    <location>
        <begin position="18"/>
        <end position="162"/>
    </location>
</feature>
<dbReference type="Proteomes" id="UP000225947">
    <property type="component" value="Segment"/>
</dbReference>
<dbReference type="CDD" id="cd15457">
    <property type="entry name" value="NADAR"/>
    <property type="match status" value="1"/>
</dbReference>
<dbReference type="Pfam" id="PF08719">
    <property type="entry name" value="NADAR"/>
    <property type="match status" value="1"/>
</dbReference>
<keyword evidence="3" id="KW-1185">Reference proteome</keyword>
<organism evidence="2 3">
    <name type="scientific">Acinetobacter phage vB_AbaM_ME3</name>
    <dbReference type="NCBI Taxonomy" id="1837876"/>
    <lineage>
        <taxon>Viruses</taxon>
        <taxon>Duplodnaviria</taxon>
        <taxon>Heunggongvirae</taxon>
        <taxon>Uroviricota</taxon>
        <taxon>Caudoviricetes</taxon>
        <taxon>Metrivirus</taxon>
        <taxon>Metrivirus ME3</taxon>
    </lineage>
</organism>
<evidence type="ECO:0000313" key="2">
    <source>
        <dbReference type="EMBL" id="AND75377.1"/>
    </source>
</evidence>
<name>A0A172Q0K4_9CAUD</name>
<dbReference type="OrthoDB" id="10627at10239"/>
<protein>
    <recommendedName>
        <fullName evidence="1">NADAR domain-containing protein</fullName>
    </recommendedName>
</protein>
<reference evidence="3" key="1">
    <citation type="submission" date="2016-03" db="EMBL/GenBank/DDBJ databases">
        <title>Characterization of Acinetobacter baumannii phage vB_AbaM_ME3.</title>
        <authorList>
            <person name="Buttimer C.T.H."/>
            <person name="Elbreki M."/>
            <person name="Coffey A."/>
        </authorList>
    </citation>
    <scope>NUCLEOTIDE SEQUENCE [LARGE SCALE GENOMIC DNA]</scope>
</reference>
<dbReference type="EMBL" id="KU935715">
    <property type="protein sequence ID" value="AND75377.1"/>
    <property type="molecule type" value="Genomic_DNA"/>
</dbReference>
<gene>
    <name evidence="2" type="ORF">ME3_216</name>
</gene>
<dbReference type="NCBIfam" id="TIGR02464">
    <property type="entry name" value="ribofla_fusion"/>
    <property type="match status" value="1"/>
</dbReference>